<evidence type="ECO:0000313" key="4">
    <source>
        <dbReference type="Proteomes" id="UP000019141"/>
    </source>
</evidence>
<dbReference type="EMBL" id="AZHW01000901">
    <property type="protein sequence ID" value="ETW95582.1"/>
    <property type="molecule type" value="Genomic_DNA"/>
</dbReference>
<evidence type="ECO:0008006" key="5">
    <source>
        <dbReference type="Google" id="ProtNLM"/>
    </source>
</evidence>
<comment type="caution">
    <text evidence="3">The sequence shown here is derived from an EMBL/GenBank/DDBJ whole genome shotgun (WGS) entry which is preliminary data.</text>
</comment>
<dbReference type="InterPro" id="IPR052513">
    <property type="entry name" value="Thioester_dehydratase-like"/>
</dbReference>
<gene>
    <name evidence="3" type="ORF">ETSY1_30065</name>
</gene>
<keyword evidence="4" id="KW-1185">Reference proteome</keyword>
<dbReference type="PANTHER" id="PTHR34075">
    <property type="entry name" value="BLR3430 PROTEIN"/>
    <property type="match status" value="1"/>
</dbReference>
<dbReference type="AlphaFoldDB" id="W4LC65"/>
<accession>W4LC65</accession>
<protein>
    <recommendedName>
        <fullName evidence="5">DNA-binding protein</fullName>
    </recommendedName>
</protein>
<dbReference type="InterPro" id="IPR022002">
    <property type="entry name" value="ChsH2_Znr"/>
</dbReference>
<feature type="domain" description="ChsH2 C-terminal OB-fold" evidence="1">
    <location>
        <begin position="58"/>
        <end position="123"/>
    </location>
</feature>
<dbReference type="Pfam" id="PF01796">
    <property type="entry name" value="OB_ChsH2_C"/>
    <property type="match status" value="1"/>
</dbReference>
<dbReference type="PATRIC" id="fig|1429438.4.peg.5725"/>
<dbReference type="SUPFAM" id="SSF50249">
    <property type="entry name" value="Nucleic acid-binding proteins"/>
    <property type="match status" value="1"/>
</dbReference>
<dbReference type="InterPro" id="IPR012340">
    <property type="entry name" value="NA-bd_OB-fold"/>
</dbReference>
<name>W4LC65_ENTF1</name>
<reference evidence="3 4" key="1">
    <citation type="journal article" date="2014" name="Nature">
        <title>An environmental bacterial taxon with a large and distinct metabolic repertoire.</title>
        <authorList>
            <person name="Wilson M.C."/>
            <person name="Mori T."/>
            <person name="Ruckert C."/>
            <person name="Uria A.R."/>
            <person name="Helf M.J."/>
            <person name="Takada K."/>
            <person name="Gernert C."/>
            <person name="Steffens U.A."/>
            <person name="Heycke N."/>
            <person name="Schmitt S."/>
            <person name="Rinke C."/>
            <person name="Helfrich E.J."/>
            <person name="Brachmann A.O."/>
            <person name="Gurgui C."/>
            <person name="Wakimoto T."/>
            <person name="Kracht M."/>
            <person name="Crusemann M."/>
            <person name="Hentschel U."/>
            <person name="Abe I."/>
            <person name="Matsunaga S."/>
            <person name="Kalinowski J."/>
            <person name="Takeyama H."/>
            <person name="Piel J."/>
        </authorList>
    </citation>
    <scope>NUCLEOTIDE SEQUENCE [LARGE SCALE GENOMIC DNA]</scope>
    <source>
        <strain evidence="4">TSY1</strain>
    </source>
</reference>
<dbReference type="Pfam" id="PF12172">
    <property type="entry name" value="zf-ChsH2"/>
    <property type="match status" value="1"/>
</dbReference>
<dbReference type="Proteomes" id="UP000019141">
    <property type="component" value="Unassembled WGS sequence"/>
</dbReference>
<dbReference type="PANTHER" id="PTHR34075:SF5">
    <property type="entry name" value="BLR3430 PROTEIN"/>
    <property type="match status" value="1"/>
</dbReference>
<evidence type="ECO:0000313" key="3">
    <source>
        <dbReference type="EMBL" id="ETW95582.1"/>
    </source>
</evidence>
<evidence type="ECO:0000259" key="1">
    <source>
        <dbReference type="Pfam" id="PF01796"/>
    </source>
</evidence>
<proteinExistence type="predicted"/>
<dbReference type="InterPro" id="IPR002878">
    <property type="entry name" value="ChsH2_C"/>
</dbReference>
<organism evidence="3 4">
    <name type="scientific">Entotheonella factor</name>
    <dbReference type="NCBI Taxonomy" id="1429438"/>
    <lineage>
        <taxon>Bacteria</taxon>
        <taxon>Pseudomonadati</taxon>
        <taxon>Nitrospinota/Tectimicrobiota group</taxon>
        <taxon>Candidatus Tectimicrobiota</taxon>
        <taxon>Candidatus Entotheonellia</taxon>
        <taxon>Candidatus Entotheonellales</taxon>
        <taxon>Candidatus Entotheonellaceae</taxon>
        <taxon>Candidatus Entotheonella</taxon>
    </lineage>
</organism>
<dbReference type="HOGENOM" id="CLU_119412_1_1_7"/>
<evidence type="ECO:0000259" key="2">
    <source>
        <dbReference type="Pfam" id="PF12172"/>
    </source>
</evidence>
<sequence>MSESIYSKPLPRGDHYNGEFYGYCKQHELRFQRCSDCGTWRHMPRESCRNCGSFDWTWERSNGTGRIFSWTVIHRALHPGFNDELPYAAVVVELDEGVRVVSHVIDLDIADLVVGLPVEVVFEDVTPETTLHKFRPVSSASR</sequence>
<feature type="domain" description="ChsH2 rubredoxin-like zinc ribbon" evidence="2">
    <location>
        <begin position="24"/>
        <end position="56"/>
    </location>
</feature>